<feature type="transmembrane region" description="Helical" evidence="11">
    <location>
        <begin position="888"/>
        <end position="907"/>
    </location>
</feature>
<dbReference type="InterPro" id="IPR042106">
    <property type="entry name" value="Nuo/plastoQ_OxRdtase_6_NuoJ"/>
</dbReference>
<evidence type="ECO:0000256" key="1">
    <source>
        <dbReference type="ARBA" id="ARBA00004651"/>
    </source>
</evidence>
<feature type="transmembrane region" description="Helical" evidence="11">
    <location>
        <begin position="651"/>
        <end position="669"/>
    </location>
</feature>
<dbReference type="Pfam" id="PF00361">
    <property type="entry name" value="Proton_antipo_M"/>
    <property type="match status" value="1"/>
</dbReference>
<dbReference type="Proteomes" id="UP000011760">
    <property type="component" value="Chromosome"/>
</dbReference>
<name>M1UCS6_9CORY</name>
<feature type="transmembrane region" description="Helical" evidence="11">
    <location>
        <begin position="689"/>
        <end position="706"/>
    </location>
</feature>
<feature type="transmembrane region" description="Helical" evidence="11">
    <location>
        <begin position="370"/>
        <end position="389"/>
    </location>
</feature>
<dbReference type="AlphaFoldDB" id="M1UCS6"/>
<dbReference type="eggNOG" id="COG2111">
    <property type="taxonomic scope" value="Bacteria"/>
</dbReference>
<dbReference type="Gene3D" id="1.20.120.1200">
    <property type="entry name" value="NADH-ubiquinone/plastoquinone oxidoreductase chain 6, subunit NuoJ"/>
    <property type="match status" value="1"/>
</dbReference>
<dbReference type="NCBIfam" id="NF009290">
    <property type="entry name" value="PRK12650.1"/>
    <property type="match status" value="1"/>
</dbReference>
<feature type="transmembrane region" description="Helical" evidence="11">
    <location>
        <begin position="409"/>
        <end position="434"/>
    </location>
</feature>
<dbReference type="Pfam" id="PF04039">
    <property type="entry name" value="MnhB"/>
    <property type="match status" value="1"/>
</dbReference>
<feature type="transmembrane region" description="Helical" evidence="11">
    <location>
        <begin position="847"/>
        <end position="868"/>
    </location>
</feature>
<feature type="transmembrane region" description="Helical" evidence="11">
    <location>
        <begin position="787"/>
        <end position="809"/>
    </location>
</feature>
<dbReference type="InterPro" id="IPR007182">
    <property type="entry name" value="MnhB"/>
</dbReference>
<dbReference type="HOGENOM" id="CLU_007100_2_0_11"/>
<accession>M1UCS6</accession>
<evidence type="ECO:0000256" key="5">
    <source>
        <dbReference type="ARBA" id="ARBA00022692"/>
    </source>
</evidence>
<evidence type="ECO:0000256" key="9">
    <source>
        <dbReference type="RuleBase" id="RU000320"/>
    </source>
</evidence>
<feature type="transmembrane region" description="Helical" evidence="11">
    <location>
        <begin position="81"/>
        <end position="100"/>
    </location>
</feature>
<comment type="subcellular location">
    <subcellularLocation>
        <location evidence="1">Cell membrane</location>
        <topology evidence="1">Multi-pass membrane protein</topology>
    </subcellularLocation>
    <subcellularLocation>
        <location evidence="9">Membrane</location>
        <topology evidence="9">Multi-pass membrane protein</topology>
    </subcellularLocation>
</comment>
<feature type="domain" description="Na+/H+ antiporter MnhB subunit-related protein" evidence="14">
    <location>
        <begin position="789"/>
        <end position="904"/>
    </location>
</feature>
<dbReference type="GO" id="GO:0005886">
    <property type="term" value="C:plasma membrane"/>
    <property type="evidence" value="ECO:0007669"/>
    <property type="project" value="UniProtKB-SubCell"/>
</dbReference>
<evidence type="ECO:0000259" key="13">
    <source>
        <dbReference type="Pfam" id="PF00662"/>
    </source>
</evidence>
<evidence type="ECO:0000313" key="18">
    <source>
        <dbReference type="Proteomes" id="UP000011760"/>
    </source>
</evidence>
<evidence type="ECO:0000313" key="17">
    <source>
        <dbReference type="EMBL" id="AGG65690.1"/>
    </source>
</evidence>
<dbReference type="PRINTS" id="PR01434">
    <property type="entry name" value="NADHDHGNASE5"/>
</dbReference>
<dbReference type="eggNOG" id="COG1009">
    <property type="taxonomic scope" value="Bacteria"/>
</dbReference>
<feature type="transmembrane region" description="Helical" evidence="11">
    <location>
        <begin position="166"/>
        <end position="186"/>
    </location>
</feature>
<keyword evidence="5 9" id="KW-0812">Transmembrane</keyword>
<dbReference type="PATRIC" id="fig|1121353.3.peg.244"/>
<feature type="transmembrane region" description="Helical" evidence="11">
    <location>
        <begin position="602"/>
        <end position="620"/>
    </location>
</feature>
<keyword evidence="6 11" id="KW-1133">Transmembrane helix</keyword>
<feature type="transmembrane region" description="Helical" evidence="11">
    <location>
        <begin position="454"/>
        <end position="475"/>
    </location>
</feature>
<keyword evidence="2" id="KW-0813">Transport</keyword>
<dbReference type="KEGG" id="ccn:H924_01170"/>
<feature type="transmembrane region" description="Helical" evidence="11">
    <location>
        <begin position="570"/>
        <end position="590"/>
    </location>
</feature>
<evidence type="ECO:0000256" key="10">
    <source>
        <dbReference type="SAM" id="MobiDB-lite"/>
    </source>
</evidence>
<dbReference type="GO" id="GO:0015297">
    <property type="term" value="F:antiporter activity"/>
    <property type="evidence" value="ECO:0007669"/>
    <property type="project" value="UniProtKB-KW"/>
</dbReference>
<dbReference type="InterPro" id="IPR050616">
    <property type="entry name" value="CPA3_Na-H_Antiporter_A"/>
</dbReference>
<feature type="domain" description="MrpA C-terminal/MbhE" evidence="16">
    <location>
        <begin position="683"/>
        <end position="762"/>
    </location>
</feature>
<dbReference type="Pfam" id="PF00662">
    <property type="entry name" value="Proton_antipo_N"/>
    <property type="match status" value="1"/>
</dbReference>
<keyword evidence="18" id="KW-1185">Reference proteome</keyword>
<sequence>MTLLFVVALAVISVVFAPISVRVLDRKAGWPLAALFVAAAYFLIREAEPILEGQALSWEVTWVRDFLGTGTDLMFSLRADALSLFFALLALVIGAVVFIYSAEYLPKRKGNTSFYTIMTAFTAAILLLVLANDVIVLFIGWELVSLASFMLIARSGSSGESGSVRTLILTFFGGLTLLAAVSIAATQAGSTNLQNILHSDFWAEKPVLSGVIAVLIAISAFTKSAQFPFHFWLPEAMAAATPVSAFLHAAAVVKAGVYLLLRFSFVFHDVPVWNWLLIVVGMGTAVMSAFFAVQKTDLKKLTAYSTVSHLGWIVATIGVGTPFALAAALVHTLSHALFKSSLFMLIGVIDHQTGTRDIRRLGPLVKQMPFTFVSVLVGTLSMAAVPPLFGFVSKEGMLTAFLEAPIGNSYVVVLLIAAAIGAVLTFTYSAKFVLGAFVDGPRELDHVREAPVSLWLPAALPGLLSLPLAFFLTLFDEPLSAAATAAAGAPAHLHLALWHGINIPLLISIGVLIVGVVGIIFRKPLWAVAEKNPFPIATGNDSLSMLTYRLNRFGRWLGKMADSMSPRRHLVSLIVLLFALAVFATLHPAVQLAPKTPGIDRWIDLVPFAIIALSVAGLVSTRNRLSAAVLLGTVGVGVSFQMLLLGAPDVALTQFLVEALVVVIIMMVIRHQPNTFNRMKHSRRRSAVLVSLMAGFAAFMAVWGLLGRHDRSELAMWYLQQGPEITSGSNVVNTILVEFRAFDTLGELSVLGMAAIVIAAVVTSMPRHPFPKGTHPRPFGQSQLNSIPLRVLLKVLVPALYFLSFMVFMRGHNNPGGGFIAALITGGALMFLYLSKSRDEHIFKENVPFILTGAGILTAVFSGVLGLTHDSFLYPIHFNFAGEHWTTSMIFDLGVFLAVLGMVSMAINGLGGYLRPGADISDLDYARVNGPLPDTPLVEPEPEGDEDWPAPMNPATATTEKEATR</sequence>
<feature type="transmembrane region" description="Helical" evidence="11">
    <location>
        <begin position="237"/>
        <end position="261"/>
    </location>
</feature>
<gene>
    <name evidence="17" type="ORF">H924_01170</name>
</gene>
<keyword evidence="7" id="KW-0406">Ion transport</keyword>
<evidence type="ECO:0000256" key="6">
    <source>
        <dbReference type="ARBA" id="ARBA00022989"/>
    </source>
</evidence>
<feature type="region of interest" description="Disordered" evidence="10">
    <location>
        <begin position="931"/>
        <end position="965"/>
    </location>
</feature>
<evidence type="ECO:0000256" key="8">
    <source>
        <dbReference type="ARBA" id="ARBA00023136"/>
    </source>
</evidence>
<evidence type="ECO:0000256" key="2">
    <source>
        <dbReference type="ARBA" id="ARBA00022448"/>
    </source>
</evidence>
<organism evidence="17 18">
    <name type="scientific">Corynebacterium callunae DSM 20147</name>
    <dbReference type="NCBI Taxonomy" id="1121353"/>
    <lineage>
        <taxon>Bacteria</taxon>
        <taxon>Bacillati</taxon>
        <taxon>Actinomycetota</taxon>
        <taxon>Actinomycetes</taxon>
        <taxon>Mycobacteriales</taxon>
        <taxon>Corynebacteriaceae</taxon>
        <taxon>Corynebacterium</taxon>
    </lineage>
</organism>
<feature type="transmembrane region" description="Helical" evidence="11">
    <location>
        <begin position="301"/>
        <end position="319"/>
    </location>
</feature>
<evidence type="ECO:0000256" key="7">
    <source>
        <dbReference type="ARBA" id="ARBA00023065"/>
    </source>
</evidence>
<evidence type="ECO:0000259" key="16">
    <source>
        <dbReference type="Pfam" id="PF20501"/>
    </source>
</evidence>
<feature type="transmembrane region" description="Helical" evidence="11">
    <location>
        <begin position="748"/>
        <end position="766"/>
    </location>
</feature>
<feature type="transmembrane region" description="Helical" evidence="11">
    <location>
        <begin position="28"/>
        <end position="44"/>
    </location>
</feature>
<dbReference type="InterPro" id="IPR025383">
    <property type="entry name" value="MrpA_C/MbhD"/>
</dbReference>
<dbReference type="PANTHER" id="PTHR43373:SF1">
    <property type="entry name" value="NA(+)_H(+) ANTIPORTER SUBUNIT A"/>
    <property type="match status" value="1"/>
</dbReference>
<reference evidence="17 18" key="1">
    <citation type="submission" date="2013-02" db="EMBL/GenBank/DDBJ databases">
        <title>The complete genome sequence of Corynebacterium callunae DSM 20147.</title>
        <authorList>
            <person name="Ruckert C."/>
            <person name="Albersmeier A."/>
            <person name="Kalinowski J."/>
        </authorList>
    </citation>
    <scope>NUCLEOTIDE SEQUENCE [LARGE SCALE GENOMIC DNA]</scope>
    <source>
        <strain evidence="17 18">DSM 20147</strain>
    </source>
</reference>
<feature type="domain" description="NADH-Ubiquinone oxidoreductase (complex I) chain 5 N-terminal" evidence="13">
    <location>
        <begin position="71"/>
        <end position="115"/>
    </location>
</feature>
<proteinExistence type="predicted"/>
<feature type="transmembrane region" description="Helical" evidence="11">
    <location>
        <begin position="495"/>
        <end position="521"/>
    </location>
</feature>
<feature type="transmembrane region" description="Helical" evidence="11">
    <location>
        <begin position="627"/>
        <end position="645"/>
    </location>
</feature>
<feature type="domain" description="NADH:quinone oxidoreductase/Mrp antiporter transmembrane" evidence="12">
    <location>
        <begin position="131"/>
        <end position="410"/>
    </location>
</feature>
<dbReference type="STRING" id="1121353.H924_01170"/>
<feature type="transmembrane region" description="Helical" evidence="11">
    <location>
        <begin position="815"/>
        <end position="835"/>
    </location>
</feature>
<evidence type="ECO:0000256" key="3">
    <source>
        <dbReference type="ARBA" id="ARBA00022449"/>
    </source>
</evidence>
<dbReference type="EMBL" id="CP004354">
    <property type="protein sequence ID" value="AGG65690.1"/>
    <property type="molecule type" value="Genomic_DNA"/>
</dbReference>
<feature type="domain" description="MrpA C-terminal/MbhD" evidence="15">
    <location>
        <begin position="610"/>
        <end position="673"/>
    </location>
</feature>
<dbReference type="Pfam" id="PF20501">
    <property type="entry name" value="MbhE"/>
    <property type="match status" value="1"/>
</dbReference>
<keyword evidence="4" id="KW-1003">Cell membrane</keyword>
<evidence type="ECO:0000259" key="12">
    <source>
        <dbReference type="Pfam" id="PF00361"/>
    </source>
</evidence>
<dbReference type="OrthoDB" id="9811798at2"/>
<evidence type="ECO:0000259" key="15">
    <source>
        <dbReference type="Pfam" id="PF13244"/>
    </source>
</evidence>
<dbReference type="Pfam" id="PF13244">
    <property type="entry name" value="MbhD"/>
    <property type="match status" value="1"/>
</dbReference>
<dbReference type="GO" id="GO:0006811">
    <property type="term" value="P:monoatomic ion transport"/>
    <property type="evidence" value="ECO:0007669"/>
    <property type="project" value="UniProtKB-KW"/>
</dbReference>
<dbReference type="InterPro" id="IPR001750">
    <property type="entry name" value="ND/Mrp_TM"/>
</dbReference>
<evidence type="ECO:0000259" key="14">
    <source>
        <dbReference type="Pfam" id="PF04039"/>
    </source>
</evidence>
<dbReference type="RefSeq" id="WP_015650145.1">
    <property type="nucleotide sequence ID" value="NC_020506.1"/>
</dbReference>
<keyword evidence="8 11" id="KW-0472">Membrane</keyword>
<dbReference type="InterPro" id="IPR046806">
    <property type="entry name" value="MrpA_C/MbhE"/>
</dbReference>
<evidence type="ECO:0000256" key="11">
    <source>
        <dbReference type="SAM" id="Phobius"/>
    </source>
</evidence>
<feature type="transmembrane region" description="Helical" evidence="11">
    <location>
        <begin position="206"/>
        <end position="225"/>
    </location>
</feature>
<keyword evidence="3" id="KW-0050">Antiport</keyword>
<evidence type="ECO:0000256" key="4">
    <source>
        <dbReference type="ARBA" id="ARBA00022475"/>
    </source>
</evidence>
<dbReference type="PANTHER" id="PTHR43373">
    <property type="entry name" value="NA(+)/H(+) ANTIPORTER SUBUNIT"/>
    <property type="match status" value="1"/>
</dbReference>
<protein>
    <submittedName>
        <fullName evidence="17">Monovalent cation/H+ antiporter subunit A</fullName>
    </submittedName>
</protein>
<dbReference type="InterPro" id="IPR001516">
    <property type="entry name" value="Proton_antipo_N"/>
</dbReference>
<feature type="transmembrane region" description="Helical" evidence="11">
    <location>
        <begin position="273"/>
        <end position="294"/>
    </location>
</feature>